<feature type="transmembrane region" description="Helical" evidence="5">
    <location>
        <begin position="422"/>
        <end position="444"/>
    </location>
</feature>
<keyword evidence="2 5" id="KW-0812">Transmembrane</keyword>
<evidence type="ECO:0000256" key="1">
    <source>
        <dbReference type="ARBA" id="ARBA00004651"/>
    </source>
</evidence>
<keyword evidence="5" id="KW-0813">Transport</keyword>
<feature type="transmembrane region" description="Helical" evidence="5">
    <location>
        <begin position="29"/>
        <end position="53"/>
    </location>
</feature>
<dbReference type="SUPFAM" id="SSF161098">
    <property type="entry name" value="MetI-like"/>
    <property type="match status" value="2"/>
</dbReference>
<dbReference type="RefSeq" id="WP_013568716.1">
    <property type="nucleotide sequence ID" value="NC_014963.1"/>
</dbReference>
<gene>
    <name evidence="7" type="ordered locus">AciPR4_2181</name>
</gene>
<dbReference type="KEGG" id="tsa:AciPR4_2181"/>
<keyword evidence="3 5" id="KW-1133">Transmembrane helix</keyword>
<dbReference type="InterPro" id="IPR035906">
    <property type="entry name" value="MetI-like_sf"/>
</dbReference>
<comment type="similarity">
    <text evidence="5">Belongs to the binding-protein-dependent transport system permease family.</text>
</comment>
<comment type="subcellular location">
    <subcellularLocation>
        <location evidence="1 5">Cell membrane</location>
        <topology evidence="1 5">Multi-pass membrane protein</topology>
    </subcellularLocation>
</comment>
<dbReference type="PROSITE" id="PS50928">
    <property type="entry name" value="ABC_TM1"/>
    <property type="match status" value="2"/>
</dbReference>
<organism evidence="7 8">
    <name type="scientific">Terriglobus saanensis (strain ATCC BAA-1853 / DSM 23119 / SP1PR4)</name>
    <dbReference type="NCBI Taxonomy" id="401053"/>
    <lineage>
        <taxon>Bacteria</taxon>
        <taxon>Pseudomonadati</taxon>
        <taxon>Acidobacteriota</taxon>
        <taxon>Terriglobia</taxon>
        <taxon>Terriglobales</taxon>
        <taxon>Acidobacteriaceae</taxon>
        <taxon>Terriglobus</taxon>
    </lineage>
</organism>
<protein>
    <submittedName>
        <fullName evidence="7">Binding-protein-dependent transport systems inner membrane component</fullName>
    </submittedName>
</protein>
<dbReference type="STRING" id="401053.AciPR4_2181"/>
<dbReference type="HOGENOM" id="CLU_036171_2_0_0"/>
<evidence type="ECO:0000256" key="5">
    <source>
        <dbReference type="RuleBase" id="RU363032"/>
    </source>
</evidence>
<feature type="domain" description="ABC transmembrane type-1" evidence="6">
    <location>
        <begin position="383"/>
        <end position="573"/>
    </location>
</feature>
<feature type="transmembrane region" description="Helical" evidence="5">
    <location>
        <begin position="141"/>
        <end position="164"/>
    </location>
</feature>
<feature type="transmembrane region" description="Helical" evidence="5">
    <location>
        <begin position="388"/>
        <end position="410"/>
    </location>
</feature>
<feature type="transmembrane region" description="Helical" evidence="5">
    <location>
        <begin position="249"/>
        <end position="269"/>
    </location>
</feature>
<evidence type="ECO:0000313" key="7">
    <source>
        <dbReference type="EMBL" id="ADV82983.1"/>
    </source>
</evidence>
<dbReference type="CDD" id="cd06261">
    <property type="entry name" value="TM_PBP2"/>
    <property type="match status" value="2"/>
</dbReference>
<feature type="transmembrane region" description="Helical" evidence="5">
    <location>
        <begin position="496"/>
        <end position="518"/>
    </location>
</feature>
<proteinExistence type="inferred from homology"/>
<feature type="transmembrane region" description="Helical" evidence="5">
    <location>
        <begin position="110"/>
        <end position="135"/>
    </location>
</feature>
<dbReference type="InterPro" id="IPR000515">
    <property type="entry name" value="MetI-like"/>
</dbReference>
<feature type="domain" description="ABC transmembrane type-1" evidence="6">
    <location>
        <begin position="74"/>
        <end position="273"/>
    </location>
</feature>
<keyword evidence="8" id="KW-1185">Reference proteome</keyword>
<feature type="transmembrane region" description="Helical" evidence="5">
    <location>
        <begin position="347"/>
        <end position="368"/>
    </location>
</feature>
<dbReference type="PANTHER" id="PTHR42744:SF1">
    <property type="entry name" value="BINDING-PROTEIN-DEPENDENT TRANSPORT SYSTEMS INNER MEMBRANE COMPONENT"/>
    <property type="match status" value="1"/>
</dbReference>
<dbReference type="GO" id="GO:0055085">
    <property type="term" value="P:transmembrane transport"/>
    <property type="evidence" value="ECO:0007669"/>
    <property type="project" value="InterPro"/>
</dbReference>
<dbReference type="EMBL" id="CP002467">
    <property type="protein sequence ID" value="ADV82983.1"/>
    <property type="molecule type" value="Genomic_DNA"/>
</dbReference>
<evidence type="ECO:0000256" key="3">
    <source>
        <dbReference type="ARBA" id="ARBA00022989"/>
    </source>
</evidence>
<feature type="transmembrane region" description="Helical" evidence="5">
    <location>
        <begin position="554"/>
        <end position="574"/>
    </location>
</feature>
<dbReference type="OrthoDB" id="9806809at2"/>
<evidence type="ECO:0000259" key="6">
    <source>
        <dbReference type="PROSITE" id="PS50928"/>
    </source>
</evidence>
<name>E8V8K4_TERSS</name>
<feature type="transmembrane region" description="Helical" evidence="5">
    <location>
        <begin position="73"/>
        <end position="98"/>
    </location>
</feature>
<dbReference type="Gene3D" id="1.10.3720.10">
    <property type="entry name" value="MetI-like"/>
    <property type="match status" value="2"/>
</dbReference>
<feature type="transmembrane region" description="Helical" evidence="5">
    <location>
        <begin position="194"/>
        <end position="216"/>
    </location>
</feature>
<dbReference type="GO" id="GO:0005886">
    <property type="term" value="C:plasma membrane"/>
    <property type="evidence" value="ECO:0007669"/>
    <property type="project" value="UniProtKB-SubCell"/>
</dbReference>
<dbReference type="Proteomes" id="UP000006844">
    <property type="component" value="Chromosome"/>
</dbReference>
<keyword evidence="4 5" id="KW-0472">Membrane</keyword>
<dbReference type="Pfam" id="PF00528">
    <property type="entry name" value="BPD_transp_1"/>
    <property type="match status" value="2"/>
</dbReference>
<evidence type="ECO:0000256" key="2">
    <source>
        <dbReference type="ARBA" id="ARBA00022692"/>
    </source>
</evidence>
<dbReference type="eggNOG" id="COG4986">
    <property type="taxonomic scope" value="Bacteria"/>
</dbReference>
<sequence>MIQLPGNFSYMRTRETLARAHVLRRTWPVMLDLLVAAIGLACFYGVVRIATMWMAHAQPDVIISLAPSALPRYAFFSMVRMALAYFLSLAFAIGYGYVAAYSRRLEALMIAGLDILQSIPVLSFLPGVMLAMVALFPSRQIGVELGAIILIFTGQAWNIAFSFYASLKSIPKELDEAATLYGFSRWQRLWQLELPYAAIGLIWNSMVSVAGGWFFLMACEMFVLGPRDFRLPGLGSYLQTAASRGNFPAMLWGIATMIGIVVLTDQLVWRPLIAWSDRFKFEQVESKSHVRSPLLHALQHSTAFRSVSKKIIRPLNEKIYRHFAATRTTHIEYDAVKRGAPSRVLRAIVFIALLCGVGYSAVHAIDLLRSVELQQFLTILRGAAATFLRVNIALVLASLWTIPVGVAIGFNPRLARIAQPVAQIAASVPATALFPILLLALVRFRGGMGLAAILLMLLGTQWYILFNVIAGAMAIPTDLLEVATLFRFSRIQKWKTVILPGIFPYLITGLLTASGGAWNASIVAEYFRLHDQTLKTFGLGEQISSATDSGQFQLLLLATIVMALMVVTMNRLVWRPLFRLSETKYKLSA</sequence>
<accession>E8V8K4</accession>
<evidence type="ECO:0000256" key="4">
    <source>
        <dbReference type="ARBA" id="ARBA00023136"/>
    </source>
</evidence>
<evidence type="ECO:0000313" key="8">
    <source>
        <dbReference type="Proteomes" id="UP000006844"/>
    </source>
</evidence>
<dbReference type="AlphaFoldDB" id="E8V8K4"/>
<dbReference type="PANTHER" id="PTHR42744">
    <property type="entry name" value="BINDING-PROTEIN-DEPENDENT TRANSPORT SYSTEMS INNER MEMBRANE COMPONENT"/>
    <property type="match status" value="1"/>
</dbReference>
<feature type="transmembrane region" description="Helical" evidence="5">
    <location>
        <begin position="450"/>
        <end position="475"/>
    </location>
</feature>
<reference evidence="7 8" key="1">
    <citation type="journal article" date="2012" name="Stand. Genomic Sci.">
        <title>Complete genome sequence of Terriglobus saanensis type strain SP1PR4(T), an Acidobacteria from tundra soil.</title>
        <authorList>
            <person name="Rawat S.R."/>
            <person name="Mannisto M.K."/>
            <person name="Starovoytov V."/>
            <person name="Goodwin L."/>
            <person name="Nolan M."/>
            <person name="Hauser L."/>
            <person name="Land M."/>
            <person name="Davenport K.W."/>
            <person name="Woyke T."/>
            <person name="Haggblom M.M."/>
        </authorList>
    </citation>
    <scope>NUCLEOTIDE SEQUENCE</scope>
    <source>
        <strain evidence="8">ATCC BAA-1853 / DSM 23119 / SP1PR4</strain>
    </source>
</reference>